<evidence type="ECO:0000313" key="9">
    <source>
        <dbReference type="RefSeq" id="XP_023175758.1"/>
    </source>
</evidence>
<comment type="catalytic activity">
    <reaction evidence="7">
        <text>N-terminal N(alpha)-acetyl-L-cysteinyl-L-aspartyl-[protein] + H2O = N-terminal L-aspartyl-[protein] + N-acetyl-L-cysteine</text>
        <dbReference type="Rhea" id="RHEA:74579"/>
        <dbReference type="Rhea" id="RHEA-COMP:12669"/>
        <dbReference type="Rhea" id="RHEA-COMP:18395"/>
        <dbReference type="ChEBI" id="CHEBI:15377"/>
        <dbReference type="ChEBI" id="CHEBI:64720"/>
        <dbReference type="ChEBI" id="CHEBI:78236"/>
        <dbReference type="ChEBI" id="CHEBI:193599"/>
    </reaction>
    <physiologicalReaction direction="left-to-right" evidence="7">
        <dbReference type="Rhea" id="RHEA:74580"/>
    </physiologicalReaction>
</comment>
<dbReference type="GO" id="GO:0006508">
    <property type="term" value="P:proteolysis"/>
    <property type="evidence" value="ECO:0007669"/>
    <property type="project" value="UniProtKB-KW"/>
</dbReference>
<evidence type="ECO:0000256" key="2">
    <source>
        <dbReference type="ARBA" id="ARBA00022670"/>
    </source>
</evidence>
<reference evidence="9" key="1">
    <citation type="submission" date="2025-08" db="UniProtKB">
        <authorList>
            <consortium name="RefSeq"/>
        </authorList>
    </citation>
    <scope>IDENTIFICATION</scope>
    <source>
        <strain evidence="9">15085-1641.00</strain>
        <tissue evidence="9">Whole body</tissue>
    </source>
</reference>
<organism evidence="8 9">
    <name type="scientific">Drosophila hydei</name>
    <name type="common">Fruit fly</name>
    <dbReference type="NCBI Taxonomy" id="7224"/>
    <lineage>
        <taxon>Eukaryota</taxon>
        <taxon>Metazoa</taxon>
        <taxon>Ecdysozoa</taxon>
        <taxon>Arthropoda</taxon>
        <taxon>Hexapoda</taxon>
        <taxon>Insecta</taxon>
        <taxon>Pterygota</taxon>
        <taxon>Neoptera</taxon>
        <taxon>Endopterygota</taxon>
        <taxon>Diptera</taxon>
        <taxon>Brachycera</taxon>
        <taxon>Muscomorpha</taxon>
        <taxon>Ephydroidea</taxon>
        <taxon>Drosophilidae</taxon>
        <taxon>Drosophila</taxon>
    </lineage>
</organism>
<dbReference type="KEGG" id="dhe:111602739"/>
<dbReference type="AlphaFoldDB" id="A0A6J1M438"/>
<dbReference type="Proteomes" id="UP000504633">
    <property type="component" value="Unplaced"/>
</dbReference>
<evidence type="ECO:0000256" key="1">
    <source>
        <dbReference type="ARBA" id="ARBA00022438"/>
    </source>
</evidence>
<evidence type="ECO:0000256" key="3">
    <source>
        <dbReference type="ARBA" id="ARBA00022801"/>
    </source>
</evidence>
<dbReference type="OrthoDB" id="198816at2759"/>
<keyword evidence="1" id="KW-0031">Aminopeptidase</keyword>
<protein>
    <recommendedName>
        <fullName evidence="5">Actin maturation protease</fullName>
    </recommendedName>
    <alternativeName>
        <fullName evidence="6">Actin aminopeptidase ACTMAP</fullName>
    </alternativeName>
</protein>
<evidence type="ECO:0000256" key="6">
    <source>
        <dbReference type="ARBA" id="ARBA00034908"/>
    </source>
</evidence>
<comment type="similarity">
    <text evidence="4">Belongs to the ACTMAP family.</text>
</comment>
<accession>A0A6J1M438</accession>
<keyword evidence="8" id="KW-1185">Reference proteome</keyword>
<evidence type="ECO:0000313" key="8">
    <source>
        <dbReference type="Proteomes" id="UP000504633"/>
    </source>
</evidence>
<dbReference type="OMA" id="QLWDYEQ"/>
<dbReference type="RefSeq" id="XP_023175758.1">
    <property type="nucleotide sequence ID" value="XM_023319990.1"/>
</dbReference>
<proteinExistence type="inferred from homology"/>
<dbReference type="GeneID" id="111602739"/>
<keyword evidence="3" id="KW-0378">Hydrolase</keyword>
<dbReference type="PANTHER" id="PTHR28631:SF1">
    <property type="entry name" value="ACTIN MATURATION PROTEASE"/>
    <property type="match status" value="1"/>
</dbReference>
<evidence type="ECO:0000256" key="4">
    <source>
        <dbReference type="ARBA" id="ARBA00034725"/>
    </source>
</evidence>
<keyword evidence="2" id="KW-0645">Protease</keyword>
<dbReference type="GO" id="GO:0004177">
    <property type="term" value="F:aminopeptidase activity"/>
    <property type="evidence" value="ECO:0007669"/>
    <property type="project" value="UniProtKB-KW"/>
</dbReference>
<evidence type="ECO:0000256" key="5">
    <source>
        <dbReference type="ARBA" id="ARBA00034848"/>
    </source>
</evidence>
<gene>
    <name evidence="9" type="primary">LOC111602739</name>
</gene>
<name>A0A6J1M438_DROHY</name>
<sequence>MSESASVSPFPPPPPPAITNSCRTFSEKDSVTIAAVRITTNDECSWATDYPDLQKGCFLSRVCQYTQPKRCQYTIISSILQIGPTCGLTALSMLLNGQTTATELLADASTQKYTKNGEMFSALYLFELVKKHINSPLECQFHEGSLDCDKIKDQLYAGACLLVPYDADVNHAPCQRSGHRAHWALIVGYLIDDQNEFYVVARHGKTRNLAVWSLVALSDSNANLVEFAHPKGHEDLTFLLPPGGIDGDLGLRKRSIVVTNLPYQMVQVF</sequence>
<dbReference type="InterPro" id="IPR040043">
    <property type="entry name" value="ACTMAP"/>
</dbReference>
<dbReference type="Pfam" id="PF21646">
    <property type="entry name" value="ACTMAP-like_C"/>
    <property type="match status" value="1"/>
</dbReference>
<evidence type="ECO:0000256" key="7">
    <source>
        <dbReference type="ARBA" id="ARBA00049041"/>
    </source>
</evidence>
<dbReference type="PANTHER" id="PTHR28631">
    <property type="entry name" value="UPF0692 PROTEIN C19ORF54"/>
    <property type="match status" value="1"/>
</dbReference>